<dbReference type="Gene3D" id="1.20.120.450">
    <property type="entry name" value="dinb family like domain"/>
    <property type="match status" value="1"/>
</dbReference>
<protein>
    <submittedName>
        <fullName evidence="2">DinB family protein</fullName>
    </submittedName>
</protein>
<evidence type="ECO:0000259" key="1">
    <source>
        <dbReference type="Pfam" id="PF12867"/>
    </source>
</evidence>
<keyword evidence="3" id="KW-1185">Reference proteome</keyword>
<dbReference type="InterPro" id="IPR024775">
    <property type="entry name" value="DinB-like"/>
</dbReference>
<evidence type="ECO:0000313" key="2">
    <source>
        <dbReference type="EMBL" id="MFD1001488.1"/>
    </source>
</evidence>
<accession>A0ABW3K837</accession>
<dbReference type="InterPro" id="IPR034660">
    <property type="entry name" value="DinB/YfiT-like"/>
</dbReference>
<name>A0ABW3K837_9BACT</name>
<dbReference type="Proteomes" id="UP001597112">
    <property type="component" value="Unassembled WGS sequence"/>
</dbReference>
<organism evidence="2 3">
    <name type="scientific">Ohtaekwangia kribbensis</name>
    <dbReference type="NCBI Taxonomy" id="688913"/>
    <lineage>
        <taxon>Bacteria</taxon>
        <taxon>Pseudomonadati</taxon>
        <taxon>Bacteroidota</taxon>
        <taxon>Cytophagia</taxon>
        <taxon>Cytophagales</taxon>
        <taxon>Fulvivirgaceae</taxon>
        <taxon>Ohtaekwangia</taxon>
    </lineage>
</organism>
<reference evidence="3" key="1">
    <citation type="journal article" date="2019" name="Int. J. Syst. Evol. Microbiol.">
        <title>The Global Catalogue of Microorganisms (GCM) 10K type strain sequencing project: providing services to taxonomists for standard genome sequencing and annotation.</title>
        <authorList>
            <consortium name="The Broad Institute Genomics Platform"/>
            <consortium name="The Broad Institute Genome Sequencing Center for Infectious Disease"/>
            <person name="Wu L."/>
            <person name="Ma J."/>
        </authorList>
    </citation>
    <scope>NUCLEOTIDE SEQUENCE [LARGE SCALE GENOMIC DNA]</scope>
    <source>
        <strain evidence="3">CCUG 58938</strain>
    </source>
</reference>
<proteinExistence type="predicted"/>
<dbReference type="EMBL" id="JBHTKA010000007">
    <property type="protein sequence ID" value="MFD1001488.1"/>
    <property type="molecule type" value="Genomic_DNA"/>
</dbReference>
<evidence type="ECO:0000313" key="3">
    <source>
        <dbReference type="Proteomes" id="UP001597112"/>
    </source>
</evidence>
<dbReference type="Pfam" id="PF12867">
    <property type="entry name" value="DinB_2"/>
    <property type="match status" value="1"/>
</dbReference>
<dbReference type="RefSeq" id="WP_377581369.1">
    <property type="nucleotide sequence ID" value="NZ_JBHTKA010000007.1"/>
</dbReference>
<gene>
    <name evidence="2" type="ORF">ACFQ21_19320</name>
</gene>
<comment type="caution">
    <text evidence="2">The sequence shown here is derived from an EMBL/GenBank/DDBJ whole genome shotgun (WGS) entry which is preliminary data.</text>
</comment>
<feature type="domain" description="DinB-like" evidence="1">
    <location>
        <begin position="39"/>
        <end position="129"/>
    </location>
</feature>
<sequence>MSTFSKQSYLELLDELVIGKTEEFTWVIDREPGHGIIRTIEQLSAEEASFPITEGGSTVAAHTEHVRWSLQLALGFLKGERPAANWDESWRIKTVDEKQWKKLQKDLNDVYTAIRDSVGKRDDWNEPRMVKGTLAMLPHMAYHLGAIRQMVRVLSNNTENKIGLMSEA</sequence>
<dbReference type="SUPFAM" id="SSF109854">
    <property type="entry name" value="DinB/YfiT-like putative metalloenzymes"/>
    <property type="match status" value="1"/>
</dbReference>